<dbReference type="RefSeq" id="WP_020024812.1">
    <property type="nucleotide sequence ID" value="NZ_CP006911.1"/>
</dbReference>
<name>A0A0M4LGT4_9GAMM</name>
<accession>A0A0M4LGT4</accession>
<evidence type="ECO:0000313" key="2">
    <source>
        <dbReference type="Proteomes" id="UP000068905"/>
    </source>
</evidence>
<evidence type="ECO:0000313" key="1">
    <source>
        <dbReference type="EMBL" id="ALE01939.1"/>
    </source>
</evidence>
<dbReference type="AlphaFoldDB" id="A0A0M4LGT4"/>
<dbReference type="STRING" id="1125411.W908_04810"/>
<gene>
    <name evidence="1" type="ORF">W908_04810</name>
</gene>
<protein>
    <submittedName>
        <fullName evidence="1">Uncharacterized protein</fullName>
    </submittedName>
</protein>
<dbReference type="Proteomes" id="UP000068905">
    <property type="component" value="Chromosome"/>
</dbReference>
<reference evidence="1 2" key="1">
    <citation type="journal article" date="2015" name="Genome Announc.">
        <title>Genome Sequence of 'Candidatus Thioglobus singularis' Strain PS1, a Mixotroph from the SUP05 Clade of Marine Gammaproteobacteria.</title>
        <authorList>
            <person name="Marshall K.T."/>
            <person name="Morris R.M."/>
        </authorList>
    </citation>
    <scope>NUCLEOTIDE SEQUENCE [LARGE SCALE GENOMIC DNA]</scope>
    <source>
        <strain evidence="1 2">PS1</strain>
    </source>
</reference>
<dbReference type="EMBL" id="CP006911">
    <property type="protein sequence ID" value="ALE01939.1"/>
    <property type="molecule type" value="Genomic_DNA"/>
</dbReference>
<keyword evidence="2" id="KW-1185">Reference proteome</keyword>
<sequence>MATYECDNCGMGVNATCAKCDEPLKDDSLKLDDGSSVQISKCPNGHGKIKSPMCCGSDMRCAI</sequence>
<organism evidence="1 2">
    <name type="scientific">Candidatus Pseudothioglobus singularis PS1</name>
    <dbReference type="NCBI Taxonomy" id="1125411"/>
    <lineage>
        <taxon>Bacteria</taxon>
        <taxon>Pseudomonadati</taxon>
        <taxon>Pseudomonadota</taxon>
        <taxon>Gammaproteobacteria</taxon>
        <taxon>Candidatus Pseudothioglobaceae</taxon>
        <taxon>Candidatus Pseudothioglobus</taxon>
    </lineage>
</organism>
<proteinExistence type="predicted"/>
<dbReference type="KEGG" id="tsn:W908_04810"/>